<dbReference type="PANTHER" id="PTHR46969:SF1">
    <property type="entry name" value="BIFUNCTIONAL PROTEIN HLDE"/>
    <property type="match status" value="1"/>
</dbReference>
<evidence type="ECO:0000256" key="2">
    <source>
        <dbReference type="ARBA" id="ARBA00022777"/>
    </source>
</evidence>
<sequence length="129" mass="13517">VAAASATEALKNLATARVAVIGDVMLDIWLEGPVRRISQEAPIPVVELATREVSPGGAANVAELLTNLGATVSLLGVVGDDDEALALKEAINSTSVTVEFVHDADRPTTTKTRVLSGTQQICRLDVEDR</sequence>
<dbReference type="InterPro" id="IPR011611">
    <property type="entry name" value="PfkB_dom"/>
</dbReference>
<keyword evidence="2" id="KW-0418">Kinase</keyword>
<dbReference type="Pfam" id="PF00294">
    <property type="entry name" value="PfkB"/>
    <property type="match status" value="1"/>
</dbReference>
<organism evidence="4">
    <name type="scientific">marine metagenome</name>
    <dbReference type="NCBI Taxonomy" id="408172"/>
    <lineage>
        <taxon>unclassified sequences</taxon>
        <taxon>metagenomes</taxon>
        <taxon>ecological metagenomes</taxon>
    </lineage>
</organism>
<dbReference type="PROSITE" id="PS00583">
    <property type="entry name" value="PFKB_KINASES_1"/>
    <property type="match status" value="1"/>
</dbReference>
<reference evidence="4" key="1">
    <citation type="submission" date="2018-05" db="EMBL/GenBank/DDBJ databases">
        <authorList>
            <person name="Lanie J.A."/>
            <person name="Ng W.-L."/>
            <person name="Kazmierczak K.M."/>
            <person name="Andrzejewski T.M."/>
            <person name="Davidsen T.M."/>
            <person name="Wayne K.J."/>
            <person name="Tettelin H."/>
            <person name="Glass J.I."/>
            <person name="Rusch D."/>
            <person name="Podicherti R."/>
            <person name="Tsui H.-C.T."/>
            <person name="Winkler M.E."/>
        </authorList>
    </citation>
    <scope>NUCLEOTIDE SEQUENCE</scope>
</reference>
<dbReference type="EMBL" id="UINC01004897">
    <property type="protein sequence ID" value="SVA17639.1"/>
    <property type="molecule type" value="Genomic_DNA"/>
</dbReference>
<protein>
    <recommendedName>
        <fullName evidence="3">Carbohydrate kinase PfkB domain-containing protein</fullName>
    </recommendedName>
</protein>
<keyword evidence="1" id="KW-0808">Transferase</keyword>
<dbReference type="Gene3D" id="3.40.1190.20">
    <property type="match status" value="1"/>
</dbReference>
<feature type="domain" description="Carbohydrate kinase PfkB" evidence="3">
    <location>
        <begin position="16"/>
        <end position="120"/>
    </location>
</feature>
<feature type="non-terminal residue" evidence="4">
    <location>
        <position position="1"/>
    </location>
</feature>
<evidence type="ECO:0000256" key="1">
    <source>
        <dbReference type="ARBA" id="ARBA00022679"/>
    </source>
</evidence>
<dbReference type="GO" id="GO:0033786">
    <property type="term" value="F:heptose-1-phosphate adenylyltransferase activity"/>
    <property type="evidence" value="ECO:0007669"/>
    <property type="project" value="TreeGrafter"/>
</dbReference>
<dbReference type="AlphaFoldDB" id="A0A381TP87"/>
<dbReference type="GO" id="GO:0033785">
    <property type="term" value="F:heptose 7-phosphate kinase activity"/>
    <property type="evidence" value="ECO:0007669"/>
    <property type="project" value="TreeGrafter"/>
</dbReference>
<dbReference type="SUPFAM" id="SSF53613">
    <property type="entry name" value="Ribokinase-like"/>
    <property type="match status" value="1"/>
</dbReference>
<name>A0A381TP87_9ZZZZ</name>
<proteinExistence type="predicted"/>
<dbReference type="GO" id="GO:0005829">
    <property type="term" value="C:cytosol"/>
    <property type="evidence" value="ECO:0007669"/>
    <property type="project" value="TreeGrafter"/>
</dbReference>
<feature type="non-terminal residue" evidence="4">
    <location>
        <position position="129"/>
    </location>
</feature>
<dbReference type="InterPro" id="IPR029056">
    <property type="entry name" value="Ribokinase-like"/>
</dbReference>
<dbReference type="PANTHER" id="PTHR46969">
    <property type="entry name" value="BIFUNCTIONAL PROTEIN HLDE"/>
    <property type="match status" value="1"/>
</dbReference>
<evidence type="ECO:0000259" key="3">
    <source>
        <dbReference type="Pfam" id="PF00294"/>
    </source>
</evidence>
<evidence type="ECO:0000313" key="4">
    <source>
        <dbReference type="EMBL" id="SVA17639.1"/>
    </source>
</evidence>
<dbReference type="InterPro" id="IPR002173">
    <property type="entry name" value="Carboh/pur_kinase_PfkB_CS"/>
</dbReference>
<gene>
    <name evidence="4" type="ORF">METZ01_LOCUS70493</name>
</gene>
<accession>A0A381TP87</accession>